<evidence type="ECO:0000313" key="2">
    <source>
        <dbReference type="Proteomes" id="UP000180235"/>
    </source>
</evidence>
<gene>
    <name evidence="1" type="ORF">GlitD10_1928</name>
</gene>
<name>A0A1J0AE82_9CYAN</name>
<protein>
    <submittedName>
        <fullName evidence="1">Uncharacterized protein</fullName>
    </submittedName>
</protein>
<dbReference type="EMBL" id="CP017675">
    <property type="protein sequence ID" value="APB34254.1"/>
    <property type="molecule type" value="Genomic_DNA"/>
</dbReference>
<sequence>MLAIKSKKVTIEQAIIEQVRGLSPEKQQEVLAFITFLITDEWEQTYKGRFQELQQNVQIGIDAAQRGEVIDADMLFQQLREKLRRQQDRVSQ</sequence>
<accession>A0A1J0AE82</accession>
<dbReference type="STRING" id="1188229.GlitD10_1928"/>
<reference evidence="1 2" key="1">
    <citation type="submission" date="2016-10" db="EMBL/GenBank/DDBJ databases">
        <title>Description of Gloeomargarita lithophora gen. nov., sp. nov., a thylakoid-bearing basal-branching cyanobacterium with intracellular carbonates, and proposal for Gloeomargaritales ord. nov.</title>
        <authorList>
            <person name="Moreira D."/>
            <person name="Tavera R."/>
            <person name="Benzerara K."/>
            <person name="Skouri-Panet F."/>
            <person name="Couradeau E."/>
            <person name="Gerard E."/>
            <person name="Loussert C."/>
            <person name="Novelo E."/>
            <person name="Zivanovic Y."/>
            <person name="Lopez-Garcia P."/>
        </authorList>
    </citation>
    <scope>NUCLEOTIDE SEQUENCE [LARGE SCALE GENOMIC DNA]</scope>
    <source>
        <strain evidence="1 2">D10</strain>
    </source>
</reference>
<dbReference type="Proteomes" id="UP000180235">
    <property type="component" value="Chromosome"/>
</dbReference>
<evidence type="ECO:0000313" key="1">
    <source>
        <dbReference type="EMBL" id="APB34254.1"/>
    </source>
</evidence>
<dbReference type="KEGG" id="glt:GlitD10_1928"/>
<dbReference type="AlphaFoldDB" id="A0A1J0AE82"/>
<keyword evidence="2" id="KW-1185">Reference proteome</keyword>
<organism evidence="1 2">
    <name type="scientific">Gloeomargarita lithophora Alchichica-D10</name>
    <dbReference type="NCBI Taxonomy" id="1188229"/>
    <lineage>
        <taxon>Bacteria</taxon>
        <taxon>Bacillati</taxon>
        <taxon>Cyanobacteriota</taxon>
        <taxon>Cyanophyceae</taxon>
        <taxon>Gloeomargaritales</taxon>
        <taxon>Gloeomargaritaceae</taxon>
        <taxon>Gloeomargarita</taxon>
    </lineage>
</organism>
<proteinExistence type="predicted"/>